<keyword evidence="3" id="KW-1185">Reference proteome</keyword>
<dbReference type="EMBL" id="CAJVQA010029608">
    <property type="protein sequence ID" value="CAG8797391.1"/>
    <property type="molecule type" value="Genomic_DNA"/>
</dbReference>
<feature type="non-terminal residue" evidence="2">
    <location>
        <position position="1"/>
    </location>
</feature>
<reference evidence="2" key="1">
    <citation type="submission" date="2021-06" db="EMBL/GenBank/DDBJ databases">
        <authorList>
            <person name="Kallberg Y."/>
            <person name="Tangrot J."/>
            <person name="Rosling A."/>
        </authorList>
    </citation>
    <scope>NUCLEOTIDE SEQUENCE</scope>
    <source>
        <strain evidence="2">FL966</strain>
    </source>
</reference>
<evidence type="ECO:0000256" key="1">
    <source>
        <dbReference type="SAM" id="MobiDB-lite"/>
    </source>
</evidence>
<proteinExistence type="predicted"/>
<dbReference type="AlphaFoldDB" id="A0A9N9JWV9"/>
<dbReference type="Proteomes" id="UP000789759">
    <property type="component" value="Unassembled WGS sequence"/>
</dbReference>
<evidence type="ECO:0000313" key="2">
    <source>
        <dbReference type="EMBL" id="CAG8797391.1"/>
    </source>
</evidence>
<name>A0A9N9JWV9_9GLOM</name>
<feature type="compositionally biased region" description="Polar residues" evidence="1">
    <location>
        <begin position="1"/>
        <end position="18"/>
    </location>
</feature>
<sequence>VKLNNTESKINNPNNSILLDSDDATTDLETSNNSLNNQHIQSTSLVNKWKKLVTE</sequence>
<evidence type="ECO:0000313" key="3">
    <source>
        <dbReference type="Proteomes" id="UP000789759"/>
    </source>
</evidence>
<organism evidence="2 3">
    <name type="scientific">Cetraspora pellucida</name>
    <dbReference type="NCBI Taxonomy" id="1433469"/>
    <lineage>
        <taxon>Eukaryota</taxon>
        <taxon>Fungi</taxon>
        <taxon>Fungi incertae sedis</taxon>
        <taxon>Mucoromycota</taxon>
        <taxon>Glomeromycotina</taxon>
        <taxon>Glomeromycetes</taxon>
        <taxon>Diversisporales</taxon>
        <taxon>Gigasporaceae</taxon>
        <taxon>Cetraspora</taxon>
    </lineage>
</organism>
<accession>A0A9N9JWV9</accession>
<comment type="caution">
    <text evidence="2">The sequence shown here is derived from an EMBL/GenBank/DDBJ whole genome shotgun (WGS) entry which is preliminary data.</text>
</comment>
<gene>
    <name evidence="2" type="ORF">CPELLU_LOCUS17436</name>
</gene>
<feature type="region of interest" description="Disordered" evidence="1">
    <location>
        <begin position="1"/>
        <end position="23"/>
    </location>
</feature>
<protein>
    <submittedName>
        <fullName evidence="2">24867_t:CDS:1</fullName>
    </submittedName>
</protein>